<feature type="chain" id="PRO_5002846033" evidence="1">
    <location>
        <begin position="22"/>
        <end position="547"/>
    </location>
</feature>
<accession>B6HVY7</accession>
<dbReference type="HOGENOM" id="CLU_497901_0_0_1"/>
<dbReference type="InterPro" id="IPR024079">
    <property type="entry name" value="MetalloPept_cat_dom_sf"/>
</dbReference>
<dbReference type="EMBL" id="AM920437">
    <property type="protein sequence ID" value="CAP98816.1"/>
    <property type="molecule type" value="Genomic_DNA"/>
</dbReference>
<protein>
    <submittedName>
        <fullName evidence="2">Uncharacterized protein</fullName>
    </submittedName>
</protein>
<dbReference type="OrthoDB" id="3482317at2759"/>
<proteinExistence type="predicted"/>
<evidence type="ECO:0000313" key="3">
    <source>
        <dbReference type="Proteomes" id="UP000000724"/>
    </source>
</evidence>
<evidence type="ECO:0000256" key="1">
    <source>
        <dbReference type="SAM" id="SignalP"/>
    </source>
</evidence>
<reference evidence="2 3" key="1">
    <citation type="journal article" date="2008" name="Nat. Biotechnol.">
        <title>Genome sequencing and analysis of the filamentous fungus Penicillium chrysogenum.</title>
        <authorList>
            <person name="van den Berg M.A."/>
            <person name="Albang R."/>
            <person name="Albermann K."/>
            <person name="Badger J.H."/>
            <person name="Daran J.-M."/>
            <person name="Driessen A.J.M."/>
            <person name="Garcia-Estrada C."/>
            <person name="Fedorova N.D."/>
            <person name="Harris D.M."/>
            <person name="Heijne W.H.M."/>
            <person name="Joardar V.S."/>
            <person name="Kiel J.A.K.W."/>
            <person name="Kovalchuk A."/>
            <person name="Martin J.F."/>
            <person name="Nierman W.C."/>
            <person name="Nijland J.G."/>
            <person name="Pronk J.T."/>
            <person name="Roubos J.A."/>
            <person name="van der Klei I.J."/>
            <person name="van Peij N.N.M.E."/>
            <person name="Veenhuis M."/>
            <person name="von Doehren H."/>
            <person name="Wagner C."/>
            <person name="Wortman J.R."/>
            <person name="Bovenberg R.A.L."/>
        </authorList>
    </citation>
    <scope>NUCLEOTIDE SEQUENCE [LARGE SCALE GENOMIC DNA]</scope>
    <source>
        <strain evidence="3">ATCC 28089 / DSM 1075 / NRRL 1951 / Wisconsin 54-1255</strain>
    </source>
</reference>
<feature type="signal peptide" evidence="1">
    <location>
        <begin position="1"/>
        <end position="21"/>
    </location>
</feature>
<dbReference type="AlphaFoldDB" id="B6HVY7"/>
<dbReference type="GO" id="GO:0008237">
    <property type="term" value="F:metallopeptidase activity"/>
    <property type="evidence" value="ECO:0007669"/>
    <property type="project" value="InterPro"/>
</dbReference>
<gene>
    <name evidence="2" type="ORF">Pc22g15280</name>
    <name evidence="2" type="ORF">PCH_Pc22g15280</name>
</gene>
<dbReference type="Gene3D" id="3.40.390.10">
    <property type="entry name" value="Collagenase (Catalytic Domain)"/>
    <property type="match status" value="1"/>
</dbReference>
<keyword evidence="3" id="KW-1185">Reference proteome</keyword>
<name>B6HVY7_PENRW</name>
<keyword evidence="1" id="KW-0732">Signal</keyword>
<sequence>MAFQLLLVSICLSFLVNPSISTPVSTDGTTSLFEREWVHPGYLDMLHSKWRGIYFTDAAETCSSEQLDTLVKTLEQSHKLLLGPPSSPNPAKTPGWNRFFLNDDNVADDEGWSGEAQQDDFMNVMRKNIYLRLQHIWLTRSDNFQQAQHFPEWGTNYKWKTMKPGSRITFTCKEPKIAANRCKDKGSGAFRFPGSHADSDGYGDVIVFCPAVFGPKYKDMDELINGRRKSISYLPQLWTKAHAMTHEIFHCQRALKTQFLITDIYDNVAGITSKKAVYGPEYCARYARKNATELTLITADSYAWLLSFNWLNYYFDWQSNGDYEVDIIHDEVKRDTQTDSTDNDADIDVEHDPDSMLDGDSIDVNEVYPQANCAQVGSDPMNVKCEYVDEDYDDWVEDHPHPSVSRSMVSATATPTSTPLVSATPTPTPSATGSATCEVIFEDELSSTKDWMYKVIVSGDWATQDAIKSGVEGCVSNSDDLTAWIWEDQGDGTWMAAFDLKNFEDENCVPDAIQSASDDLIKDVSCPVHNGADPTLSTRLMMEGASG</sequence>
<organism evidence="2 3">
    <name type="scientific">Penicillium rubens (strain ATCC 28089 / DSM 1075 / NRRL 1951 / Wisconsin 54-1255)</name>
    <name type="common">Penicillium chrysogenum</name>
    <dbReference type="NCBI Taxonomy" id="500485"/>
    <lineage>
        <taxon>Eukaryota</taxon>
        <taxon>Fungi</taxon>
        <taxon>Dikarya</taxon>
        <taxon>Ascomycota</taxon>
        <taxon>Pezizomycotina</taxon>
        <taxon>Eurotiomycetes</taxon>
        <taxon>Eurotiomycetidae</taxon>
        <taxon>Eurotiales</taxon>
        <taxon>Aspergillaceae</taxon>
        <taxon>Penicillium</taxon>
        <taxon>Penicillium chrysogenum species complex</taxon>
    </lineage>
</organism>
<dbReference type="Proteomes" id="UP000000724">
    <property type="component" value="Contig Pc00c22"/>
</dbReference>
<dbReference type="VEuPathDB" id="FungiDB:PCH_Pc22g15280"/>
<evidence type="ECO:0000313" key="2">
    <source>
        <dbReference type="EMBL" id="CAP98816.1"/>
    </source>
</evidence>